<evidence type="ECO:0008006" key="4">
    <source>
        <dbReference type="Google" id="ProtNLM"/>
    </source>
</evidence>
<accession>A0ABD2RK67</accession>
<evidence type="ECO:0000256" key="1">
    <source>
        <dbReference type="SAM" id="Phobius"/>
    </source>
</evidence>
<evidence type="ECO:0000313" key="2">
    <source>
        <dbReference type="EMBL" id="KAL3332251.1"/>
    </source>
</evidence>
<dbReference type="Proteomes" id="UP001627284">
    <property type="component" value="Unassembled WGS sequence"/>
</dbReference>
<keyword evidence="1" id="KW-1133">Transmembrane helix</keyword>
<evidence type="ECO:0000313" key="3">
    <source>
        <dbReference type="Proteomes" id="UP001627284"/>
    </source>
</evidence>
<proteinExistence type="predicted"/>
<name>A0ABD2RK67_9SOLN</name>
<keyword evidence="1" id="KW-0472">Membrane</keyword>
<protein>
    <recommendedName>
        <fullName evidence="4">Secreted protein</fullName>
    </recommendedName>
</protein>
<sequence length="105" mass="11977">MLAYTLIAYFLKGKYISFFLSLSLSVFKDAWYLVKRLRMALVFFQEAGISSSCKRAAFCFCEITVRTSCAIDNLTMHLDFGELVRSTTSDLCDTKKTKLCLQLSQ</sequence>
<reference evidence="2 3" key="1">
    <citation type="submission" date="2024-05" db="EMBL/GenBank/DDBJ databases">
        <title>De novo assembly of an allotetraploid wild potato.</title>
        <authorList>
            <person name="Hosaka A.J."/>
        </authorList>
    </citation>
    <scope>NUCLEOTIDE SEQUENCE [LARGE SCALE GENOMIC DNA]</scope>
    <source>
        <tissue evidence="2">Young leaves</tissue>
    </source>
</reference>
<gene>
    <name evidence="2" type="ORF">AABB24_032711</name>
</gene>
<keyword evidence="1" id="KW-0812">Transmembrane</keyword>
<comment type="caution">
    <text evidence="2">The sequence shown here is derived from an EMBL/GenBank/DDBJ whole genome shotgun (WGS) entry which is preliminary data.</text>
</comment>
<dbReference type="EMBL" id="JBJKTR010000019">
    <property type="protein sequence ID" value="KAL3332251.1"/>
    <property type="molecule type" value="Genomic_DNA"/>
</dbReference>
<organism evidence="2 3">
    <name type="scientific">Solanum stoloniferum</name>
    <dbReference type="NCBI Taxonomy" id="62892"/>
    <lineage>
        <taxon>Eukaryota</taxon>
        <taxon>Viridiplantae</taxon>
        <taxon>Streptophyta</taxon>
        <taxon>Embryophyta</taxon>
        <taxon>Tracheophyta</taxon>
        <taxon>Spermatophyta</taxon>
        <taxon>Magnoliopsida</taxon>
        <taxon>eudicotyledons</taxon>
        <taxon>Gunneridae</taxon>
        <taxon>Pentapetalae</taxon>
        <taxon>asterids</taxon>
        <taxon>lamiids</taxon>
        <taxon>Solanales</taxon>
        <taxon>Solanaceae</taxon>
        <taxon>Solanoideae</taxon>
        <taxon>Solaneae</taxon>
        <taxon>Solanum</taxon>
    </lineage>
</organism>
<keyword evidence="3" id="KW-1185">Reference proteome</keyword>
<dbReference type="AlphaFoldDB" id="A0ABD2RK67"/>
<feature type="transmembrane region" description="Helical" evidence="1">
    <location>
        <begin position="15"/>
        <end position="34"/>
    </location>
</feature>